<dbReference type="AlphaFoldDB" id="A0A951UVT8"/>
<evidence type="ECO:0000313" key="2">
    <source>
        <dbReference type="EMBL" id="MBW4671021.1"/>
    </source>
</evidence>
<name>A0A951UVT8_9CYAN</name>
<dbReference type="InterPro" id="IPR052204">
    <property type="entry name" value="PpiC/parvulin_rotamase"/>
</dbReference>
<proteinExistence type="predicted"/>
<dbReference type="EMBL" id="JAHHGZ010000038">
    <property type="protein sequence ID" value="MBW4671021.1"/>
    <property type="molecule type" value="Genomic_DNA"/>
</dbReference>
<sequence>MNYQSIAEITVEELAQRLSSGDASMQLVDVREPQEIAIASIEGFLNLPLSEFADWAEQVPVKLDPHVETLVLCHHGIRSAQMCQWLVTQGFTDVKNIAGGIAAYSILVDPSVPQY</sequence>
<protein>
    <submittedName>
        <fullName evidence="2">Rhodanese-related sulfurtransferase</fullName>
    </submittedName>
</protein>
<dbReference type="SUPFAM" id="SSF52821">
    <property type="entry name" value="Rhodanese/Cell cycle control phosphatase"/>
    <property type="match status" value="1"/>
</dbReference>
<organism evidence="2 3">
    <name type="scientific">Cyanomargarita calcarea GSE-NOS-MK-12-04C</name>
    <dbReference type="NCBI Taxonomy" id="2839659"/>
    <lineage>
        <taxon>Bacteria</taxon>
        <taxon>Bacillati</taxon>
        <taxon>Cyanobacteriota</taxon>
        <taxon>Cyanophyceae</taxon>
        <taxon>Nostocales</taxon>
        <taxon>Cyanomargaritaceae</taxon>
        <taxon>Cyanomargarita</taxon>
    </lineage>
</organism>
<comment type="caution">
    <text evidence="2">The sequence shown here is derived from an EMBL/GenBank/DDBJ whole genome shotgun (WGS) entry which is preliminary data.</text>
</comment>
<dbReference type="Pfam" id="PF00581">
    <property type="entry name" value="Rhodanese"/>
    <property type="match status" value="1"/>
</dbReference>
<dbReference type="Gene3D" id="3.40.250.10">
    <property type="entry name" value="Rhodanese-like domain"/>
    <property type="match status" value="1"/>
</dbReference>
<dbReference type="PANTHER" id="PTHR43629">
    <property type="entry name" value="PEPTIDYL-PROLYL CIS-TRANS ISOMERASE"/>
    <property type="match status" value="1"/>
</dbReference>
<dbReference type="PANTHER" id="PTHR43629:SF2">
    <property type="entry name" value="RHODANESE-LIKE_PPIC DOMAIN-CONTAINING PROTEIN 12, CHLOROPLASTIC"/>
    <property type="match status" value="1"/>
</dbReference>
<accession>A0A951UVT8</accession>
<dbReference type="Proteomes" id="UP000729701">
    <property type="component" value="Unassembled WGS sequence"/>
</dbReference>
<dbReference type="SMART" id="SM00450">
    <property type="entry name" value="RHOD"/>
    <property type="match status" value="1"/>
</dbReference>
<dbReference type="InterPro" id="IPR001763">
    <property type="entry name" value="Rhodanese-like_dom"/>
</dbReference>
<dbReference type="InterPro" id="IPR036873">
    <property type="entry name" value="Rhodanese-like_dom_sf"/>
</dbReference>
<reference evidence="2" key="2">
    <citation type="journal article" date="2022" name="Microbiol. Resour. Announc.">
        <title>Metagenome Sequencing to Explore Phylogenomics of Terrestrial Cyanobacteria.</title>
        <authorList>
            <person name="Ward R.D."/>
            <person name="Stajich J.E."/>
            <person name="Johansen J.R."/>
            <person name="Huntemann M."/>
            <person name="Clum A."/>
            <person name="Foster B."/>
            <person name="Foster B."/>
            <person name="Roux S."/>
            <person name="Palaniappan K."/>
            <person name="Varghese N."/>
            <person name="Mukherjee S."/>
            <person name="Reddy T.B.K."/>
            <person name="Daum C."/>
            <person name="Copeland A."/>
            <person name="Chen I.A."/>
            <person name="Ivanova N.N."/>
            <person name="Kyrpides N.C."/>
            <person name="Shapiro N."/>
            <person name="Eloe-Fadrosh E.A."/>
            <person name="Pietrasiak N."/>
        </authorList>
    </citation>
    <scope>NUCLEOTIDE SEQUENCE</scope>
    <source>
        <strain evidence="2">GSE-NOS-MK-12-04C</strain>
    </source>
</reference>
<gene>
    <name evidence="2" type="ORF">KME60_27250</name>
</gene>
<dbReference type="PROSITE" id="PS50206">
    <property type="entry name" value="RHODANESE_3"/>
    <property type="match status" value="1"/>
</dbReference>
<evidence type="ECO:0000259" key="1">
    <source>
        <dbReference type="PROSITE" id="PS50206"/>
    </source>
</evidence>
<evidence type="ECO:0000313" key="3">
    <source>
        <dbReference type="Proteomes" id="UP000729701"/>
    </source>
</evidence>
<feature type="domain" description="Rhodanese" evidence="1">
    <location>
        <begin position="21"/>
        <end position="113"/>
    </location>
</feature>
<reference evidence="2" key="1">
    <citation type="submission" date="2021-05" db="EMBL/GenBank/DDBJ databases">
        <authorList>
            <person name="Pietrasiak N."/>
            <person name="Ward R."/>
            <person name="Stajich J.E."/>
            <person name="Kurbessoian T."/>
        </authorList>
    </citation>
    <scope>NUCLEOTIDE SEQUENCE</scope>
    <source>
        <strain evidence="2">GSE-NOS-MK-12-04C</strain>
    </source>
</reference>